<feature type="compositionally biased region" description="Low complexity" evidence="1">
    <location>
        <begin position="330"/>
        <end position="363"/>
    </location>
</feature>
<dbReference type="EMBL" id="BAABIG010000007">
    <property type="protein sequence ID" value="GAA4785716.1"/>
    <property type="molecule type" value="Genomic_DNA"/>
</dbReference>
<dbReference type="Proteomes" id="UP001501265">
    <property type="component" value="Unassembled WGS sequence"/>
</dbReference>
<accession>A0ABP9ATK0</accession>
<dbReference type="PANTHER" id="PTHR30163:SF8">
    <property type="entry name" value="LYTIC MUREIN TRANSGLYCOSYLASE"/>
    <property type="match status" value="1"/>
</dbReference>
<feature type="compositionally biased region" description="Pro residues" evidence="1">
    <location>
        <begin position="364"/>
        <end position="382"/>
    </location>
</feature>
<feature type="compositionally biased region" description="Polar residues" evidence="1">
    <location>
        <begin position="33"/>
        <end position="44"/>
    </location>
</feature>
<feature type="compositionally biased region" description="Acidic residues" evidence="1">
    <location>
        <begin position="419"/>
        <end position="428"/>
    </location>
</feature>
<dbReference type="PANTHER" id="PTHR30163">
    <property type="entry name" value="MEMBRANE-BOUND LYTIC MUREIN TRANSGLYCOSYLASE B"/>
    <property type="match status" value="1"/>
</dbReference>
<sequence length="428" mass="43640">MPKHRARRVPARTRQGLRATAIAVTAVAALTASQAPGSPQQRGNSRPAADGDRLAPAADLPYAELAPPGDGSYHTELPPLVSPEAPLRAGQVTRARTESGIPGTVLRAYRAAESAVARTDPGCRLPWELLAGIGKVESGQARGGAVDRDGTTLGRITGPALDGGDFALILDSDGGVHDGDPVYDRAVGPMQFLPSTWARWGADGNGDGRVDPNNIFDAALAAGHYLCAGDRDLSRAADLDRAILSYNNSRAYVELVRYWLDFYRRGVHTVPDGKGVIPLTPGAGGDTPATRPADGEDRGGPHGNGGKGDSGGDGGGIIIGPDPGKPSPTPSGSAPTSPSPQPSTSTSPSTSPSASPSTTEPDPTQSPEPSPSDPTTPDPTPTTPTGSPTAEPTPSQECPSDPETPAQDTDAPTAGDPTAPEDEPTCPA</sequence>
<gene>
    <name evidence="4" type="ORF">GCM10023220_06890</name>
</gene>
<evidence type="ECO:0000313" key="5">
    <source>
        <dbReference type="Proteomes" id="UP001501265"/>
    </source>
</evidence>
<feature type="compositionally biased region" description="Low complexity" evidence="1">
    <location>
        <begin position="383"/>
        <end position="395"/>
    </location>
</feature>
<comment type="caution">
    <text evidence="4">The sequence shown here is derived from an EMBL/GenBank/DDBJ whole genome shotgun (WGS) entry which is preliminary data.</text>
</comment>
<feature type="domain" description="Transglycosylase SLT" evidence="3">
    <location>
        <begin position="186"/>
        <end position="226"/>
    </location>
</feature>
<dbReference type="Pfam" id="PF13406">
    <property type="entry name" value="SLT_2"/>
    <property type="match status" value="1"/>
</dbReference>
<evidence type="ECO:0000256" key="1">
    <source>
        <dbReference type="SAM" id="MobiDB-lite"/>
    </source>
</evidence>
<dbReference type="InterPro" id="IPR023346">
    <property type="entry name" value="Lysozyme-like_dom_sf"/>
</dbReference>
<feature type="chain" id="PRO_5046139806" description="Transglycosylase SLT domain-containing protein" evidence="2">
    <location>
        <begin position="29"/>
        <end position="428"/>
    </location>
</feature>
<proteinExistence type="predicted"/>
<evidence type="ECO:0000313" key="4">
    <source>
        <dbReference type="EMBL" id="GAA4785716.1"/>
    </source>
</evidence>
<dbReference type="RefSeq" id="WP_345617336.1">
    <property type="nucleotide sequence ID" value="NZ_BAABIG010000007.1"/>
</dbReference>
<feature type="compositionally biased region" description="Gly residues" evidence="1">
    <location>
        <begin position="301"/>
        <end position="318"/>
    </location>
</feature>
<feature type="signal peptide" evidence="2">
    <location>
        <begin position="1"/>
        <end position="28"/>
    </location>
</feature>
<keyword evidence="2" id="KW-0732">Signal</keyword>
<dbReference type="SUPFAM" id="SSF53955">
    <property type="entry name" value="Lysozyme-like"/>
    <property type="match status" value="1"/>
</dbReference>
<feature type="region of interest" description="Disordered" evidence="1">
    <location>
        <begin position="32"/>
        <end position="83"/>
    </location>
</feature>
<dbReference type="CDD" id="cd13399">
    <property type="entry name" value="Slt35-like"/>
    <property type="match status" value="1"/>
</dbReference>
<evidence type="ECO:0000259" key="3">
    <source>
        <dbReference type="Pfam" id="PF13406"/>
    </source>
</evidence>
<evidence type="ECO:0000256" key="2">
    <source>
        <dbReference type="SAM" id="SignalP"/>
    </source>
</evidence>
<feature type="region of interest" description="Disordered" evidence="1">
    <location>
        <begin position="270"/>
        <end position="428"/>
    </location>
</feature>
<dbReference type="InterPro" id="IPR043426">
    <property type="entry name" value="MltB-like"/>
</dbReference>
<dbReference type="InterPro" id="IPR031304">
    <property type="entry name" value="SLT_2"/>
</dbReference>
<protein>
    <recommendedName>
        <fullName evidence="3">Transglycosylase SLT domain-containing protein</fullName>
    </recommendedName>
</protein>
<keyword evidence="5" id="KW-1185">Reference proteome</keyword>
<organism evidence="4 5">
    <name type="scientific">Streptomyces ziwulingensis</name>
    <dbReference type="NCBI Taxonomy" id="1045501"/>
    <lineage>
        <taxon>Bacteria</taxon>
        <taxon>Bacillati</taxon>
        <taxon>Actinomycetota</taxon>
        <taxon>Actinomycetes</taxon>
        <taxon>Kitasatosporales</taxon>
        <taxon>Streptomycetaceae</taxon>
        <taxon>Streptomyces</taxon>
    </lineage>
</organism>
<dbReference type="Gene3D" id="1.10.530.10">
    <property type="match status" value="1"/>
</dbReference>
<name>A0ABP9ATK0_9ACTN</name>
<reference evidence="5" key="1">
    <citation type="journal article" date="2019" name="Int. J. Syst. Evol. Microbiol.">
        <title>The Global Catalogue of Microorganisms (GCM) 10K type strain sequencing project: providing services to taxonomists for standard genome sequencing and annotation.</title>
        <authorList>
            <consortium name="The Broad Institute Genomics Platform"/>
            <consortium name="The Broad Institute Genome Sequencing Center for Infectious Disease"/>
            <person name="Wu L."/>
            <person name="Ma J."/>
        </authorList>
    </citation>
    <scope>NUCLEOTIDE SEQUENCE [LARGE SCALE GENOMIC DNA]</scope>
    <source>
        <strain evidence="5">JCM 18081</strain>
    </source>
</reference>